<evidence type="ECO:0000256" key="11">
    <source>
        <dbReference type="RuleBase" id="RU361199"/>
    </source>
</evidence>
<comment type="cofactor">
    <cofactor evidence="11">
        <name>Zn(2+)</name>
        <dbReference type="ChEBI" id="CHEBI:29105"/>
    </cofactor>
    <text evidence="11">Binds 1 zinc ion per subunit.</text>
</comment>
<dbReference type="Gene3D" id="2.60.40.1180">
    <property type="entry name" value="Golgi alpha-mannosidase II"/>
    <property type="match status" value="1"/>
</dbReference>
<evidence type="ECO:0000259" key="12">
    <source>
        <dbReference type="SMART" id="SM00872"/>
    </source>
</evidence>
<dbReference type="SMART" id="SM00872">
    <property type="entry name" value="Alpha-mann_mid"/>
    <property type="match status" value="1"/>
</dbReference>
<dbReference type="FunFam" id="2.60.40.1360:FF:000003">
    <property type="entry name" value="Alpha-mannosidase"/>
    <property type="match status" value="1"/>
</dbReference>
<keyword evidence="6" id="KW-0732">Signal</keyword>
<dbReference type="GO" id="GO:0004559">
    <property type="term" value="F:alpha-mannosidase activity"/>
    <property type="evidence" value="ECO:0007669"/>
    <property type="project" value="UniProtKB-EC"/>
</dbReference>
<feature type="non-terminal residue" evidence="13">
    <location>
        <position position="1"/>
    </location>
</feature>
<evidence type="ECO:0000313" key="14">
    <source>
        <dbReference type="Proteomes" id="UP000575029"/>
    </source>
</evidence>
<feature type="domain" description="Glycoside hydrolase family 38 central" evidence="12">
    <location>
        <begin position="316"/>
        <end position="399"/>
    </location>
</feature>
<evidence type="ECO:0000256" key="10">
    <source>
        <dbReference type="ARBA" id="ARBA00023295"/>
    </source>
</evidence>
<evidence type="ECO:0000256" key="7">
    <source>
        <dbReference type="ARBA" id="ARBA00022801"/>
    </source>
</evidence>
<dbReference type="PANTHER" id="PTHR11607">
    <property type="entry name" value="ALPHA-MANNOSIDASE"/>
    <property type="match status" value="1"/>
</dbReference>
<keyword evidence="9" id="KW-0325">Glycoprotein</keyword>
<dbReference type="InterPro" id="IPR011682">
    <property type="entry name" value="Glyco_hydro_38_C"/>
</dbReference>
<keyword evidence="4" id="KW-0964">Secreted</keyword>
<dbReference type="Gene3D" id="2.70.98.30">
    <property type="entry name" value="Golgi alpha-mannosidase II, domain 4"/>
    <property type="match status" value="1"/>
</dbReference>
<comment type="similarity">
    <text evidence="3 11">Belongs to the glycosyl hydrolase 38 family.</text>
</comment>
<dbReference type="InterPro" id="IPR011013">
    <property type="entry name" value="Gal_mutarotase_sf_dom"/>
</dbReference>
<dbReference type="SUPFAM" id="SSF88688">
    <property type="entry name" value="Families 57/38 glycoside transferase middle domain"/>
    <property type="match status" value="1"/>
</dbReference>
<accession>A0A7K6EXS1</accession>
<dbReference type="PANTHER" id="PTHR11607:SF28">
    <property type="entry name" value="EPIDIDYMIS-SPECIFIC ALPHA-MANNOSIDASE"/>
    <property type="match status" value="1"/>
</dbReference>
<dbReference type="InterPro" id="IPR028995">
    <property type="entry name" value="Glyco_hydro_57/38_cen_sf"/>
</dbReference>
<dbReference type="InterPro" id="IPR013780">
    <property type="entry name" value="Glyco_hydro_b"/>
</dbReference>
<evidence type="ECO:0000256" key="6">
    <source>
        <dbReference type="ARBA" id="ARBA00022729"/>
    </source>
</evidence>
<protein>
    <recommendedName>
        <fullName evidence="11">Alpha-mannosidase</fullName>
        <ecNumber evidence="11">3.2.1.-</ecNumber>
    </recommendedName>
</protein>
<dbReference type="FunFam" id="3.20.110.10:FF:000004">
    <property type="entry name" value="Alpha-mannosidase"/>
    <property type="match status" value="1"/>
</dbReference>
<evidence type="ECO:0000256" key="5">
    <source>
        <dbReference type="ARBA" id="ARBA00022723"/>
    </source>
</evidence>
<dbReference type="SUPFAM" id="SSF74650">
    <property type="entry name" value="Galactose mutarotase-like"/>
    <property type="match status" value="1"/>
</dbReference>
<keyword evidence="8 11" id="KW-0862">Zinc</keyword>
<evidence type="ECO:0000256" key="8">
    <source>
        <dbReference type="ARBA" id="ARBA00022833"/>
    </source>
</evidence>
<dbReference type="InterPro" id="IPR011330">
    <property type="entry name" value="Glyco_hydro/deAcase_b/a-brl"/>
</dbReference>
<comment type="catalytic activity">
    <reaction evidence="1">
        <text>Hydrolysis of terminal, non-reducing alpha-D-mannose residues in alpha-D-mannosides.</text>
        <dbReference type="EC" id="3.2.1.24"/>
    </reaction>
</comment>
<dbReference type="GO" id="GO:0005764">
    <property type="term" value="C:lysosome"/>
    <property type="evidence" value="ECO:0007669"/>
    <property type="project" value="TreeGrafter"/>
</dbReference>
<dbReference type="FunFam" id="2.70.98.30:FF:000005">
    <property type="entry name" value="Alpha-mannosidase"/>
    <property type="match status" value="1"/>
</dbReference>
<dbReference type="Pfam" id="PF07748">
    <property type="entry name" value="Glyco_hydro_38C"/>
    <property type="match status" value="1"/>
</dbReference>
<keyword evidence="14" id="KW-1185">Reference proteome</keyword>
<dbReference type="FunFam" id="1.20.1270.50:FF:000005">
    <property type="entry name" value="Alpha-mannosidase"/>
    <property type="match status" value="1"/>
</dbReference>
<sequence length="973" mass="111661">FFFSFQESMHAYAANVYTTVIEELMKGKQRKFIAVEQEFFRLWWDMVATDTQKQQVHQLLQEGRLEFVIGGQVMHDEAVTLIDDQILQLTEGHGFLYETFGFRPQFSWHVDPFGASATSPTLFALAGFNAHLISRIDYDLKADMQKNKKLQFVWQGSPSLSERQEIFTHVMDQYSYCTPSQLPFSNRSGFFWNGFATFPDPPKDGVYPNMSLPVTDANLHQYAQTMVANIKQRAAWFRTGDVLWPWGCDKQFFNASVQYSNMDLLLDYINKHSGEFGVTVQYATVSDYFQAVYSRNLTWEIRDSRDFLPYSTEPFQAWTGFYTSRSTLKGIARRASSLLHAGESFFTQYVQKHPGGSICKYKALKQLQSLRWAVSEVQHHDGITGTEAPKVKDMYMNNLMYGMLNVRKLMASIIFDINNAKKNGEVYSSVYTKDSGKPDVDQYVVVYNPLAWNITTFVTVSVSSEAVSVYDELGHSVPAQVQSSVESQSTYDLYIVVAISGLSYRKYSIKPLNGKRSAFVGRSIKYKRRDLTRADQRSPRLFPVVNNCYQIVFDQNTNLMHSITERETNQTVQFTQEFLEYHVNGDTAKGPISDNYLFGPNASAVPASKAVGLEVMSGNLMTEIRQYFYSNVTSQDYIYAVYTRLYSVPEGYDGKLLCHRIEQEYSVGPLELNREAVLRTSTNLNTKQLLYTDNNGYQMQKRPFKVYVNNTVARNYYPMVQTAYIEDDTIRLILLAERAHGVSSQGNGQVEVMLHRRLWNNLQWNLNNNLTLNDSSVVRPVIWLILGTKPVTNNLYRTSALALEHRPVVMFGALSDKPKLPRQPQQNPVHDSSVTVPPNLHLQTLSIPGWKYSSDHAEQLLSIRMGKQKEDDADFSRVLLRIRHLYEVGEHPVLSQPVTLDLKSLLKGLGSVMTVEERSLTGTWDVNTLERWKWKTAEYPGKRYFNSTETSEDYIVTIHPKEIRTFFVYFQVQ</sequence>
<dbReference type="InterPro" id="IPR050843">
    <property type="entry name" value="Glycosyl_Hydrlase_38"/>
</dbReference>
<comment type="subcellular location">
    <subcellularLocation>
        <location evidence="2">Secreted</location>
    </subcellularLocation>
</comment>
<dbReference type="GO" id="GO:0005576">
    <property type="term" value="C:extracellular region"/>
    <property type="evidence" value="ECO:0007669"/>
    <property type="project" value="UniProtKB-SubCell"/>
</dbReference>
<evidence type="ECO:0000256" key="4">
    <source>
        <dbReference type="ARBA" id="ARBA00022525"/>
    </source>
</evidence>
<dbReference type="InterPro" id="IPR000602">
    <property type="entry name" value="Glyco_hydro_38_N"/>
</dbReference>
<dbReference type="GO" id="GO:0006013">
    <property type="term" value="P:mannose metabolic process"/>
    <property type="evidence" value="ECO:0007669"/>
    <property type="project" value="InterPro"/>
</dbReference>
<comment type="caution">
    <text evidence="13">The sequence shown here is derived from an EMBL/GenBank/DDBJ whole genome shotgun (WGS) entry which is preliminary data.</text>
</comment>
<evidence type="ECO:0000256" key="3">
    <source>
        <dbReference type="ARBA" id="ARBA00009792"/>
    </source>
</evidence>
<dbReference type="Pfam" id="PF01074">
    <property type="entry name" value="Glyco_hydro_38N"/>
    <property type="match status" value="1"/>
</dbReference>
<dbReference type="EC" id="3.2.1.-" evidence="11"/>
<dbReference type="SUPFAM" id="SSF88713">
    <property type="entry name" value="Glycoside hydrolase/deacetylase"/>
    <property type="match status" value="1"/>
</dbReference>
<reference evidence="13 14" key="1">
    <citation type="submission" date="2019-09" db="EMBL/GenBank/DDBJ databases">
        <title>Bird 10,000 Genomes (B10K) Project - Family phase.</title>
        <authorList>
            <person name="Zhang G."/>
        </authorList>
    </citation>
    <scope>NUCLEOTIDE SEQUENCE [LARGE SCALE GENOMIC DNA]</scope>
    <source>
        <strain evidence="13">B10K-DU-029-50</strain>
        <tissue evidence="13">Heart</tissue>
    </source>
</reference>
<dbReference type="InterPro" id="IPR027291">
    <property type="entry name" value="Glyco_hydro_38_N_sf"/>
</dbReference>
<dbReference type="GO" id="GO:0030246">
    <property type="term" value="F:carbohydrate binding"/>
    <property type="evidence" value="ECO:0007669"/>
    <property type="project" value="InterPro"/>
</dbReference>
<dbReference type="Gene3D" id="1.20.1270.50">
    <property type="entry name" value="Glycoside hydrolase family 38, central domain"/>
    <property type="match status" value="1"/>
</dbReference>
<dbReference type="AlphaFoldDB" id="A0A7K6EXS1"/>
<keyword evidence="5 11" id="KW-0479">Metal-binding</keyword>
<keyword evidence="10 11" id="KW-0326">Glycosidase</keyword>
<evidence type="ECO:0000313" key="13">
    <source>
        <dbReference type="EMBL" id="NWV43726.1"/>
    </source>
</evidence>
<keyword evidence="7 11" id="KW-0378">Hydrolase</keyword>
<dbReference type="GO" id="GO:0046872">
    <property type="term" value="F:metal ion binding"/>
    <property type="evidence" value="ECO:0007669"/>
    <property type="project" value="UniProtKB-KW"/>
</dbReference>
<dbReference type="EMBL" id="VZRM01008744">
    <property type="protein sequence ID" value="NWV43726.1"/>
    <property type="molecule type" value="Genomic_DNA"/>
</dbReference>
<proteinExistence type="inferred from homology"/>
<dbReference type="Gene3D" id="3.20.110.10">
    <property type="entry name" value="Glycoside hydrolase 38, N terminal domain"/>
    <property type="match status" value="1"/>
</dbReference>
<evidence type="ECO:0000256" key="1">
    <source>
        <dbReference type="ARBA" id="ARBA00000365"/>
    </source>
</evidence>
<evidence type="ECO:0000256" key="9">
    <source>
        <dbReference type="ARBA" id="ARBA00023180"/>
    </source>
</evidence>
<dbReference type="InterPro" id="IPR037094">
    <property type="entry name" value="Glyco_hydro_38_cen_sf"/>
</dbReference>
<gene>
    <name evidence="13" type="primary">Man2b2</name>
    <name evidence="13" type="ORF">GRAPIC_R07082</name>
</gene>
<evidence type="ECO:0000256" key="2">
    <source>
        <dbReference type="ARBA" id="ARBA00004613"/>
    </source>
</evidence>
<dbReference type="Pfam" id="PF09261">
    <property type="entry name" value="Alpha-mann_mid"/>
    <property type="match status" value="1"/>
</dbReference>
<dbReference type="Gene3D" id="2.60.40.1360">
    <property type="match status" value="1"/>
</dbReference>
<name>A0A7K6EXS1_9PASS</name>
<organism evidence="13 14">
    <name type="scientific">Grantiella picta</name>
    <dbReference type="NCBI Taxonomy" id="266360"/>
    <lineage>
        <taxon>Eukaryota</taxon>
        <taxon>Metazoa</taxon>
        <taxon>Chordata</taxon>
        <taxon>Craniata</taxon>
        <taxon>Vertebrata</taxon>
        <taxon>Euteleostomi</taxon>
        <taxon>Archelosauria</taxon>
        <taxon>Archosauria</taxon>
        <taxon>Dinosauria</taxon>
        <taxon>Saurischia</taxon>
        <taxon>Theropoda</taxon>
        <taxon>Coelurosauria</taxon>
        <taxon>Aves</taxon>
        <taxon>Neognathae</taxon>
        <taxon>Neoaves</taxon>
        <taxon>Telluraves</taxon>
        <taxon>Australaves</taxon>
        <taxon>Passeriformes</taxon>
        <taxon>Meliphagoidea</taxon>
        <taxon>Meliphagidae</taxon>
        <taxon>Grantiella</taxon>
    </lineage>
</organism>
<feature type="non-terminal residue" evidence="13">
    <location>
        <position position="973"/>
    </location>
</feature>
<dbReference type="InterPro" id="IPR015341">
    <property type="entry name" value="Glyco_hydro_38_cen"/>
</dbReference>
<dbReference type="Proteomes" id="UP000575029">
    <property type="component" value="Unassembled WGS sequence"/>
</dbReference>